<dbReference type="EMBL" id="AMCI01002531">
    <property type="protein sequence ID" value="EJX02479.1"/>
    <property type="molecule type" value="Genomic_DNA"/>
</dbReference>
<reference evidence="1" key="1">
    <citation type="journal article" date="2012" name="PLoS ONE">
        <title>Gene sets for utilization of primary and secondary nutrition supplies in the distal gut of endangered iberian lynx.</title>
        <authorList>
            <person name="Alcaide M."/>
            <person name="Messina E."/>
            <person name="Richter M."/>
            <person name="Bargiela R."/>
            <person name="Peplies J."/>
            <person name="Huws S.A."/>
            <person name="Newbold C.J."/>
            <person name="Golyshin P.N."/>
            <person name="Simon M.A."/>
            <person name="Lopez G."/>
            <person name="Yakimov M.M."/>
            <person name="Ferrer M."/>
        </authorList>
    </citation>
    <scope>NUCLEOTIDE SEQUENCE</scope>
</reference>
<comment type="caution">
    <text evidence="1">The sequence shown here is derived from an EMBL/GenBank/DDBJ whole genome shotgun (WGS) entry which is preliminary data.</text>
</comment>
<gene>
    <name evidence="1" type="ORF">EVA_09414</name>
</gene>
<protein>
    <submittedName>
        <fullName evidence="1">Uncharacterized protein</fullName>
    </submittedName>
</protein>
<name>J9G6H5_9ZZZZ</name>
<evidence type="ECO:0000313" key="1">
    <source>
        <dbReference type="EMBL" id="EJX02479.1"/>
    </source>
</evidence>
<sequence length="51" mass="6074">MNRFQYFFPLPESRCCCLLMSSGPFVNCYLSVIDYFNQISYFSCLYYIGTK</sequence>
<dbReference type="AlphaFoldDB" id="J9G6H5"/>
<organism evidence="1">
    <name type="scientific">gut metagenome</name>
    <dbReference type="NCBI Taxonomy" id="749906"/>
    <lineage>
        <taxon>unclassified sequences</taxon>
        <taxon>metagenomes</taxon>
        <taxon>organismal metagenomes</taxon>
    </lineage>
</organism>
<accession>J9G6H5</accession>
<proteinExistence type="predicted"/>